<dbReference type="SUPFAM" id="SSF53850">
    <property type="entry name" value="Periplasmic binding protein-like II"/>
    <property type="match status" value="1"/>
</dbReference>
<dbReference type="GO" id="GO:0030975">
    <property type="term" value="F:thiamine binding"/>
    <property type="evidence" value="ECO:0007669"/>
    <property type="project" value="TreeGrafter"/>
</dbReference>
<feature type="signal peptide" evidence="2">
    <location>
        <begin position="1"/>
        <end position="21"/>
    </location>
</feature>
<evidence type="ECO:0000256" key="2">
    <source>
        <dbReference type="SAM" id="SignalP"/>
    </source>
</evidence>
<accession>A0A5B8YZC3</accession>
<dbReference type="Gene3D" id="3.40.190.10">
    <property type="entry name" value="Periplasmic binding protein-like II"/>
    <property type="match status" value="2"/>
</dbReference>
<dbReference type="GO" id="GO:0015888">
    <property type="term" value="P:thiamine transport"/>
    <property type="evidence" value="ECO:0007669"/>
    <property type="project" value="TreeGrafter"/>
</dbReference>
<evidence type="ECO:0000256" key="1">
    <source>
        <dbReference type="ARBA" id="ARBA00022729"/>
    </source>
</evidence>
<keyword evidence="1 2" id="KW-0732">Signal</keyword>
<name>A0A5B8YZC3_CYTDA</name>
<dbReference type="CDD" id="cd13551">
    <property type="entry name" value="PBP2_Fbp_like_5"/>
    <property type="match status" value="1"/>
</dbReference>
<dbReference type="Pfam" id="PF13416">
    <property type="entry name" value="SBP_bac_8"/>
    <property type="match status" value="1"/>
</dbReference>
<protein>
    <submittedName>
        <fullName evidence="3">Extracellular solute-binding protein</fullName>
    </submittedName>
</protein>
<sequence>MKKIWLLVVALVLSTALTACGGNKESSKGASEAKDSKDKSLVVYTNSASEGRGDWLTEKAAEAGFDIEIVEAGGGDIFNRLIAEKNKPIADVVYGLNQMDFEKLQTNDLLVPFEPAWINEIPEGSSDVDNFYHPLVEQRIIMIYNKDVYTEETAPKDWTDLIENEDFKGKYHVPTNLGGGTNRSVVYGMLMRHLDQNGDLGISDEGWKEIKTFYDNGYKTPEGEDDKANLASGKVPISFTFSSGLPGYEEAFGFDAGIVSPEIGVPTTVEQVGIINKGKDQDTAVAQEFIDWFGSAEVQGAWAEEFGSLPVNTKALEKATDEMKQIAEDTTIQEMDYNFISEHIEDWVEKIELEIF</sequence>
<dbReference type="KEGG" id="bda:FSZ17_01260"/>
<dbReference type="EMBL" id="CP042593">
    <property type="protein sequence ID" value="QED46042.1"/>
    <property type="molecule type" value="Genomic_DNA"/>
</dbReference>
<keyword evidence="4" id="KW-1185">Reference proteome</keyword>
<dbReference type="PANTHER" id="PTHR30006:SF2">
    <property type="entry name" value="ABC TRANSPORTER SUBSTRATE-BINDING PROTEIN"/>
    <property type="match status" value="1"/>
</dbReference>
<dbReference type="Proteomes" id="UP000321555">
    <property type="component" value="Chromosome"/>
</dbReference>
<organism evidence="3 4">
    <name type="scientific">Cytobacillus dafuensis</name>
    <name type="common">Bacillus dafuensis</name>
    <dbReference type="NCBI Taxonomy" id="1742359"/>
    <lineage>
        <taxon>Bacteria</taxon>
        <taxon>Bacillati</taxon>
        <taxon>Bacillota</taxon>
        <taxon>Bacilli</taxon>
        <taxon>Bacillales</taxon>
        <taxon>Bacillaceae</taxon>
        <taxon>Cytobacillus</taxon>
    </lineage>
</organism>
<proteinExistence type="predicted"/>
<reference evidence="4" key="1">
    <citation type="submission" date="2019-08" db="EMBL/GenBank/DDBJ databases">
        <authorList>
            <person name="Zheng X."/>
        </authorList>
    </citation>
    <scope>NUCLEOTIDE SEQUENCE [LARGE SCALE GENOMIC DNA]</scope>
    <source>
        <strain evidence="4">FJAT-25496</strain>
    </source>
</reference>
<dbReference type="OrthoDB" id="179400at2"/>
<dbReference type="GO" id="GO:0030976">
    <property type="term" value="F:thiamine pyrophosphate binding"/>
    <property type="evidence" value="ECO:0007669"/>
    <property type="project" value="TreeGrafter"/>
</dbReference>
<dbReference type="AlphaFoldDB" id="A0A5B8YZC3"/>
<dbReference type="PANTHER" id="PTHR30006">
    <property type="entry name" value="THIAMINE-BINDING PERIPLASMIC PROTEIN-RELATED"/>
    <property type="match status" value="1"/>
</dbReference>
<gene>
    <name evidence="3" type="ORF">FSZ17_01260</name>
</gene>
<dbReference type="GO" id="GO:0030288">
    <property type="term" value="C:outer membrane-bounded periplasmic space"/>
    <property type="evidence" value="ECO:0007669"/>
    <property type="project" value="TreeGrafter"/>
</dbReference>
<dbReference type="PROSITE" id="PS51257">
    <property type="entry name" value="PROKAR_LIPOPROTEIN"/>
    <property type="match status" value="1"/>
</dbReference>
<dbReference type="InterPro" id="IPR006059">
    <property type="entry name" value="SBP"/>
</dbReference>
<evidence type="ECO:0000313" key="3">
    <source>
        <dbReference type="EMBL" id="QED46042.1"/>
    </source>
</evidence>
<dbReference type="RefSeq" id="WP_057776114.1">
    <property type="nucleotide sequence ID" value="NZ_CP042593.1"/>
</dbReference>
<dbReference type="STRING" id="1742359.GCA_001439625_01065"/>
<evidence type="ECO:0000313" key="4">
    <source>
        <dbReference type="Proteomes" id="UP000321555"/>
    </source>
</evidence>
<feature type="chain" id="PRO_5038773275" evidence="2">
    <location>
        <begin position="22"/>
        <end position="356"/>
    </location>
</feature>